<sequence length="157" mass="17744">MKAFAQVRLRIDRLKPHELHRPTYALIINLKALISKESCHTSVAEVRVLHKGKLELITSPNKLNIVFVTNFGFIEAEEIISPNFQPKELTDQEDIISFLFANTLKNASDFMDDENSNINDKCFILGNAKVMTHEGKSHFLSKMILFVDSIVGLSIGD</sequence>
<organism evidence="1 2">
    <name type="scientific">Paenibacillus larvae subsp. larvae</name>
    <dbReference type="NCBI Taxonomy" id="147375"/>
    <lineage>
        <taxon>Bacteria</taxon>
        <taxon>Bacillati</taxon>
        <taxon>Bacillota</taxon>
        <taxon>Bacilli</taxon>
        <taxon>Bacillales</taxon>
        <taxon>Paenibacillaceae</taxon>
        <taxon>Paenibacillus</taxon>
    </lineage>
</organism>
<dbReference type="AlphaFoldDB" id="A0A6C0QMV5"/>
<name>A0A6C0QMV5_9BACL</name>
<gene>
    <name evidence="1" type="ORF">ERICV_00405</name>
</gene>
<accession>A0A6C0QMV5</accession>
<dbReference type="Proteomes" id="UP000464330">
    <property type="component" value="Chromosome"/>
</dbReference>
<evidence type="ECO:0000313" key="2">
    <source>
        <dbReference type="Proteomes" id="UP000464330"/>
    </source>
</evidence>
<reference evidence="1 2" key="1">
    <citation type="journal article" date="2020" name="Int. J. Med. Microbiol.">
        <title>Discovery of Paenibacillus larvae ERIC V: Phenotypic and genomic comparison to genotypes ERIC I-IV reveal different inventories of virulence factors which correlate with epidemiological prevalences of American Foulbrood.</title>
        <authorList>
            <person name="Beims H."/>
            <person name="Bunk B."/>
            <person name="Erler S."/>
            <person name="Mohr K.I."/>
            <person name="Sproer C."/>
            <person name="Pradella S."/>
            <person name="Gunther G."/>
            <person name="Rohde M."/>
            <person name="von der Ohe W."/>
            <person name="Steinert M."/>
        </authorList>
    </citation>
    <scope>NUCLEOTIDE SEQUENCE [LARGE SCALE GENOMIC DNA]</scope>
    <source>
        <strain evidence="1">Eric_V</strain>
    </source>
</reference>
<protein>
    <submittedName>
        <fullName evidence="1">Uncharacterized protein</fullName>
    </submittedName>
</protein>
<proteinExistence type="predicted"/>
<dbReference type="EMBL" id="CP019717">
    <property type="protein sequence ID" value="QHZ49608.1"/>
    <property type="molecule type" value="Genomic_DNA"/>
</dbReference>
<evidence type="ECO:0000313" key="1">
    <source>
        <dbReference type="EMBL" id="QHZ49608.1"/>
    </source>
</evidence>